<dbReference type="EMBL" id="JAPDRP010000017">
    <property type="protein sequence ID" value="KAJ9640295.1"/>
    <property type="molecule type" value="Genomic_DNA"/>
</dbReference>
<gene>
    <name evidence="1" type="ORF">H2199_005834</name>
</gene>
<evidence type="ECO:0000313" key="1">
    <source>
        <dbReference type="EMBL" id="KAJ9640295.1"/>
    </source>
</evidence>
<dbReference type="Proteomes" id="UP001172680">
    <property type="component" value="Unassembled WGS sequence"/>
</dbReference>
<keyword evidence="2" id="KW-1185">Reference proteome</keyword>
<name>A0ACC2YYA2_9PEZI</name>
<protein>
    <submittedName>
        <fullName evidence="1">Uncharacterized protein</fullName>
    </submittedName>
</protein>
<reference evidence="1" key="1">
    <citation type="submission" date="2022-10" db="EMBL/GenBank/DDBJ databases">
        <title>Culturing micro-colonial fungi from biological soil crusts in the Mojave desert and describing Neophaeococcomyces mojavensis, and introducing the new genera and species Taxawa tesnikishii.</title>
        <authorList>
            <person name="Kurbessoian T."/>
            <person name="Stajich J.E."/>
        </authorList>
    </citation>
    <scope>NUCLEOTIDE SEQUENCE</scope>
    <source>
        <strain evidence="1">JES_115</strain>
    </source>
</reference>
<proteinExistence type="predicted"/>
<evidence type="ECO:0000313" key="2">
    <source>
        <dbReference type="Proteomes" id="UP001172680"/>
    </source>
</evidence>
<accession>A0ACC2YYA2</accession>
<sequence length="130" mass="15319">MLQQNMLKLQDWTKVGNYLGYMQEEDRQDHLRSIRARRPAAEGEQVDKMFRLGKMCDLIQQYLVWTNRENGDGKARLAAFAPHMNSVRGPLVDLATYLYPLVDRIPSKKFKIMLLRDAVEKLFEVLRRYS</sequence>
<comment type="caution">
    <text evidence="1">The sequence shown here is derived from an EMBL/GenBank/DDBJ whole genome shotgun (WGS) entry which is preliminary data.</text>
</comment>
<organism evidence="1 2">
    <name type="scientific">Coniosporium tulheliwenetii</name>
    <dbReference type="NCBI Taxonomy" id="3383036"/>
    <lineage>
        <taxon>Eukaryota</taxon>
        <taxon>Fungi</taxon>
        <taxon>Dikarya</taxon>
        <taxon>Ascomycota</taxon>
        <taxon>Pezizomycotina</taxon>
        <taxon>Dothideomycetes</taxon>
        <taxon>Dothideomycetes incertae sedis</taxon>
        <taxon>Coniosporium</taxon>
    </lineage>
</organism>